<dbReference type="Proteomes" id="UP001058974">
    <property type="component" value="Chromosome 2"/>
</dbReference>
<feature type="region of interest" description="Disordered" evidence="5">
    <location>
        <begin position="1"/>
        <end position="76"/>
    </location>
</feature>
<evidence type="ECO:0000256" key="1">
    <source>
        <dbReference type="ARBA" id="ARBA00005416"/>
    </source>
</evidence>
<dbReference type="PANTHER" id="PTHR34359">
    <property type="entry name" value="CLAVATA3/ESR (CLE)-RELATED PROTEIN 10"/>
    <property type="match status" value="1"/>
</dbReference>
<dbReference type="Gramene" id="Psat02G0376200-T1">
    <property type="protein sequence ID" value="KAI5437767.1"/>
    <property type="gene ID" value="KIW84_023762"/>
</dbReference>
<keyword evidence="2" id="KW-0217">Developmental protein</keyword>
<keyword evidence="4" id="KW-0379">Hydroxylation</keyword>
<comment type="similarity">
    <text evidence="1">Belongs to the CLV3/ESR signal peptide family.</text>
</comment>
<comment type="caution">
    <text evidence="7">The sequence shown here is derived from an EMBL/GenBank/DDBJ whole genome shotgun (WGS) entry which is preliminary data.</text>
</comment>
<evidence type="ECO:0000256" key="4">
    <source>
        <dbReference type="ARBA" id="ARBA00023278"/>
    </source>
</evidence>
<evidence type="ECO:0000313" key="8">
    <source>
        <dbReference type="Proteomes" id="UP001058974"/>
    </source>
</evidence>
<keyword evidence="3" id="KW-0221">Differentiation</keyword>
<name>A0A9D5B6W6_PEA</name>
<dbReference type="InterPro" id="IPR039618">
    <property type="entry name" value="CLE9-13"/>
</dbReference>
<protein>
    <recommendedName>
        <fullName evidence="6">Retrovirus-related Pol polyprotein from transposon TNT 1-94-like beta-barrel domain-containing protein</fullName>
    </recommendedName>
</protein>
<gene>
    <name evidence="7" type="ORF">KIW84_023762</name>
</gene>
<dbReference type="PANTHER" id="PTHR34359:SF5">
    <property type="entry name" value="CLAVATA3_ESR (CLE)-RELATED PROTEIN 9"/>
    <property type="match status" value="1"/>
</dbReference>
<dbReference type="InterPro" id="IPR054722">
    <property type="entry name" value="PolX-like_BBD"/>
</dbReference>
<evidence type="ECO:0000256" key="2">
    <source>
        <dbReference type="ARBA" id="ARBA00022473"/>
    </source>
</evidence>
<evidence type="ECO:0000313" key="7">
    <source>
        <dbReference type="EMBL" id="KAI5437767.1"/>
    </source>
</evidence>
<dbReference type="EMBL" id="JAMSHJ010000002">
    <property type="protein sequence ID" value="KAI5437767.1"/>
    <property type="molecule type" value="Genomic_DNA"/>
</dbReference>
<proteinExistence type="inferred from homology"/>
<dbReference type="AlphaFoldDB" id="A0A9D5B6W6"/>
<feature type="compositionally biased region" description="Basic and acidic residues" evidence="5">
    <location>
        <begin position="25"/>
        <end position="34"/>
    </location>
</feature>
<feature type="compositionally biased region" description="Basic and acidic residues" evidence="5">
    <location>
        <begin position="1"/>
        <end position="16"/>
    </location>
</feature>
<reference evidence="7 8" key="1">
    <citation type="journal article" date="2022" name="Nat. Genet.">
        <title>Improved pea reference genome and pan-genome highlight genomic features and evolutionary characteristics.</title>
        <authorList>
            <person name="Yang T."/>
            <person name="Liu R."/>
            <person name="Luo Y."/>
            <person name="Hu S."/>
            <person name="Wang D."/>
            <person name="Wang C."/>
            <person name="Pandey M.K."/>
            <person name="Ge S."/>
            <person name="Xu Q."/>
            <person name="Li N."/>
            <person name="Li G."/>
            <person name="Huang Y."/>
            <person name="Saxena R.K."/>
            <person name="Ji Y."/>
            <person name="Li M."/>
            <person name="Yan X."/>
            <person name="He Y."/>
            <person name="Liu Y."/>
            <person name="Wang X."/>
            <person name="Xiang C."/>
            <person name="Varshney R.K."/>
            <person name="Ding H."/>
            <person name="Gao S."/>
            <person name="Zong X."/>
        </authorList>
    </citation>
    <scope>NUCLEOTIDE SEQUENCE [LARGE SCALE GENOMIC DNA]</scope>
    <source>
        <strain evidence="7 8">cv. Zhongwan 6</strain>
    </source>
</reference>
<dbReference type="Pfam" id="PF22936">
    <property type="entry name" value="Pol_BBD"/>
    <property type="match status" value="1"/>
</dbReference>
<organism evidence="7 8">
    <name type="scientific">Pisum sativum</name>
    <name type="common">Garden pea</name>
    <name type="synonym">Lathyrus oleraceus</name>
    <dbReference type="NCBI Taxonomy" id="3888"/>
    <lineage>
        <taxon>Eukaryota</taxon>
        <taxon>Viridiplantae</taxon>
        <taxon>Streptophyta</taxon>
        <taxon>Embryophyta</taxon>
        <taxon>Tracheophyta</taxon>
        <taxon>Spermatophyta</taxon>
        <taxon>Magnoliopsida</taxon>
        <taxon>eudicotyledons</taxon>
        <taxon>Gunneridae</taxon>
        <taxon>Pentapetalae</taxon>
        <taxon>rosids</taxon>
        <taxon>fabids</taxon>
        <taxon>Fabales</taxon>
        <taxon>Fabaceae</taxon>
        <taxon>Papilionoideae</taxon>
        <taxon>50 kb inversion clade</taxon>
        <taxon>NPAAA clade</taxon>
        <taxon>Hologalegina</taxon>
        <taxon>IRL clade</taxon>
        <taxon>Fabeae</taxon>
        <taxon>Lathyrus</taxon>
    </lineage>
</organism>
<accession>A0A9D5B6W6</accession>
<sequence length="253" mass="29266">MKNSDGVKKDEKENEKALFTQYQKKGSDSNEPWKRKGKGKWKSNKNEGGNSKQEYQKKGDECVNSKVPKKRNEEAQLARDSDEEVVALVATIDEEVMMLMTVTEGGGIEWWYLDTRCSNHMTSHLKWFCEIDKIVRRKIRFGDGSYVIAKEMKRSLSSPCRTLVNFLFLLFFFSLANCRLHSPKHPFSTSSRNTHNQHHLLDCDSFSKRNTHSLCTKLQRLHKQVSPPNDYEIDTRFGAEKRLVPTGPNPLHN</sequence>
<dbReference type="GO" id="GO:0030154">
    <property type="term" value="P:cell differentiation"/>
    <property type="evidence" value="ECO:0007669"/>
    <property type="project" value="UniProtKB-KW"/>
</dbReference>
<keyword evidence="8" id="KW-1185">Reference proteome</keyword>
<evidence type="ECO:0000259" key="6">
    <source>
        <dbReference type="Pfam" id="PF22936"/>
    </source>
</evidence>
<evidence type="ECO:0000256" key="5">
    <source>
        <dbReference type="SAM" id="MobiDB-lite"/>
    </source>
</evidence>
<feature type="compositionally biased region" description="Basic and acidic residues" evidence="5">
    <location>
        <begin position="54"/>
        <end position="63"/>
    </location>
</feature>
<feature type="domain" description="Retrovirus-related Pol polyprotein from transposon TNT 1-94-like beta-barrel" evidence="6">
    <location>
        <begin position="111"/>
        <end position="150"/>
    </location>
</feature>
<evidence type="ECO:0000256" key="3">
    <source>
        <dbReference type="ARBA" id="ARBA00022782"/>
    </source>
</evidence>